<dbReference type="Proteomes" id="UP000001062">
    <property type="component" value="Chromosome"/>
</dbReference>
<keyword evidence="1" id="KW-0812">Transmembrane</keyword>
<dbReference type="STRING" id="717774.Marme_1606"/>
<keyword evidence="1" id="KW-0472">Membrane</keyword>
<dbReference type="EMBL" id="CP002583">
    <property type="protein sequence ID" value="ADZ90870.1"/>
    <property type="molecule type" value="Genomic_DNA"/>
</dbReference>
<dbReference type="OrthoDB" id="5893365at2"/>
<evidence type="ECO:0000256" key="1">
    <source>
        <dbReference type="SAM" id="Phobius"/>
    </source>
</evidence>
<accession>F2JZ05</accession>
<evidence type="ECO:0000313" key="2">
    <source>
        <dbReference type="EMBL" id="ADZ90870.1"/>
    </source>
</evidence>
<feature type="transmembrane region" description="Helical" evidence="1">
    <location>
        <begin position="6"/>
        <end position="27"/>
    </location>
</feature>
<protein>
    <submittedName>
        <fullName evidence="2">Uncharacterized protein</fullName>
    </submittedName>
</protein>
<keyword evidence="3" id="KW-1185">Reference proteome</keyword>
<keyword evidence="1" id="KW-1133">Transmembrane helix</keyword>
<reference evidence="2 3" key="1">
    <citation type="journal article" date="2012" name="Stand. Genomic Sci.">
        <title>Complete genome sequence of the melanogenic marine bacterium Marinomonas mediterranea type strain (MMB-1(T)).</title>
        <authorList>
            <person name="Lucas-Elio P."/>
            <person name="Goodwin L."/>
            <person name="Woyke T."/>
            <person name="Pitluck S."/>
            <person name="Nolan M."/>
            <person name="Kyrpides N.C."/>
            <person name="Detter J.C."/>
            <person name="Copeland A."/>
            <person name="Teshima H."/>
            <person name="Bruce D."/>
            <person name="Detter C."/>
            <person name="Tapia R."/>
            <person name="Han S."/>
            <person name="Land M.L."/>
            <person name="Ivanova N."/>
            <person name="Mikhailova N."/>
            <person name="Johnston A.W."/>
            <person name="Sanchez-Amat A."/>
        </authorList>
    </citation>
    <scope>NUCLEOTIDE SEQUENCE [LARGE SCALE GENOMIC DNA]</scope>
    <source>
        <strain evidence="3">ATCC 700492 / JCM 21426 / NBRC 103028 / MMB-1</strain>
    </source>
</reference>
<sequence length="138" mass="16494">MIKFITILSFFLIVLCGFTWLLLNIYLTIKLRKKKKRYIQEIVNSAPDKYKRGAEAFIGSNPSWVFASSAGHLWCSYLVLRFIWKIPRSEINQWHEEIKKIFSSDYFLYQVLNFLINIGFLCLAWIFIFMGMKELELY</sequence>
<gene>
    <name evidence="2" type="ordered locus">Marme_1606</name>
</gene>
<proteinExistence type="predicted"/>
<dbReference type="RefSeq" id="WP_013660775.1">
    <property type="nucleotide sequence ID" value="NC_015276.1"/>
</dbReference>
<dbReference type="KEGG" id="mme:Marme_1606"/>
<name>F2JZ05_MARM1</name>
<feature type="transmembrane region" description="Helical" evidence="1">
    <location>
        <begin position="106"/>
        <end position="128"/>
    </location>
</feature>
<dbReference type="AlphaFoldDB" id="F2JZ05"/>
<evidence type="ECO:0000313" key="3">
    <source>
        <dbReference type="Proteomes" id="UP000001062"/>
    </source>
</evidence>
<organism evidence="2 3">
    <name type="scientific">Marinomonas mediterranea (strain ATCC 700492 / JCM 21426 / NBRC 103028 / MMB-1)</name>
    <dbReference type="NCBI Taxonomy" id="717774"/>
    <lineage>
        <taxon>Bacteria</taxon>
        <taxon>Pseudomonadati</taxon>
        <taxon>Pseudomonadota</taxon>
        <taxon>Gammaproteobacteria</taxon>
        <taxon>Oceanospirillales</taxon>
        <taxon>Oceanospirillaceae</taxon>
        <taxon>Marinomonas</taxon>
    </lineage>
</organism>
<dbReference type="HOGENOM" id="CLU_153826_0_0_6"/>